<proteinExistence type="predicted"/>
<evidence type="ECO:0000313" key="2">
    <source>
        <dbReference type="Proteomes" id="UP000006514"/>
    </source>
</evidence>
<dbReference type="Proteomes" id="UP000006514">
    <property type="component" value="Unassembled WGS sequence"/>
</dbReference>
<dbReference type="InParanoid" id="J0D8W7"/>
<gene>
    <name evidence="1" type="ORF">AURDEDRAFT_42028</name>
</gene>
<dbReference type="KEGG" id="adl:AURDEDRAFT_42028"/>
<organism evidence="1 2">
    <name type="scientific">Auricularia subglabra (strain TFB-10046 / SS5)</name>
    <name type="common">White-rot fungus</name>
    <name type="synonym">Auricularia delicata (strain TFB10046)</name>
    <dbReference type="NCBI Taxonomy" id="717982"/>
    <lineage>
        <taxon>Eukaryota</taxon>
        <taxon>Fungi</taxon>
        <taxon>Dikarya</taxon>
        <taxon>Basidiomycota</taxon>
        <taxon>Agaricomycotina</taxon>
        <taxon>Agaricomycetes</taxon>
        <taxon>Auriculariales</taxon>
        <taxon>Auriculariaceae</taxon>
        <taxon>Auricularia</taxon>
    </lineage>
</organism>
<keyword evidence="2" id="KW-1185">Reference proteome</keyword>
<dbReference type="EMBL" id="JH687869">
    <property type="protein sequence ID" value="EJD36154.1"/>
    <property type="molecule type" value="Genomic_DNA"/>
</dbReference>
<dbReference type="AlphaFoldDB" id="J0D8W7"/>
<evidence type="ECO:0000313" key="1">
    <source>
        <dbReference type="EMBL" id="EJD36154.1"/>
    </source>
</evidence>
<name>J0D8W7_AURST</name>
<reference evidence="2" key="1">
    <citation type="journal article" date="2012" name="Science">
        <title>The Paleozoic origin of enzymatic lignin decomposition reconstructed from 31 fungal genomes.</title>
        <authorList>
            <person name="Floudas D."/>
            <person name="Binder M."/>
            <person name="Riley R."/>
            <person name="Barry K."/>
            <person name="Blanchette R.A."/>
            <person name="Henrissat B."/>
            <person name="Martinez A.T."/>
            <person name="Otillar R."/>
            <person name="Spatafora J.W."/>
            <person name="Yadav J.S."/>
            <person name="Aerts A."/>
            <person name="Benoit I."/>
            <person name="Boyd A."/>
            <person name="Carlson A."/>
            <person name="Copeland A."/>
            <person name="Coutinho P.M."/>
            <person name="de Vries R.P."/>
            <person name="Ferreira P."/>
            <person name="Findley K."/>
            <person name="Foster B."/>
            <person name="Gaskell J."/>
            <person name="Glotzer D."/>
            <person name="Gorecki P."/>
            <person name="Heitman J."/>
            <person name="Hesse C."/>
            <person name="Hori C."/>
            <person name="Igarashi K."/>
            <person name="Jurgens J.A."/>
            <person name="Kallen N."/>
            <person name="Kersten P."/>
            <person name="Kohler A."/>
            <person name="Kuees U."/>
            <person name="Kumar T.K.A."/>
            <person name="Kuo A."/>
            <person name="LaButti K."/>
            <person name="Larrondo L.F."/>
            <person name="Lindquist E."/>
            <person name="Ling A."/>
            <person name="Lombard V."/>
            <person name="Lucas S."/>
            <person name="Lundell T."/>
            <person name="Martin R."/>
            <person name="McLaughlin D.J."/>
            <person name="Morgenstern I."/>
            <person name="Morin E."/>
            <person name="Murat C."/>
            <person name="Nagy L.G."/>
            <person name="Nolan M."/>
            <person name="Ohm R.A."/>
            <person name="Patyshakuliyeva A."/>
            <person name="Rokas A."/>
            <person name="Ruiz-Duenas F.J."/>
            <person name="Sabat G."/>
            <person name="Salamov A."/>
            <person name="Samejima M."/>
            <person name="Schmutz J."/>
            <person name="Slot J.C."/>
            <person name="St John F."/>
            <person name="Stenlid J."/>
            <person name="Sun H."/>
            <person name="Sun S."/>
            <person name="Syed K."/>
            <person name="Tsang A."/>
            <person name="Wiebenga A."/>
            <person name="Young D."/>
            <person name="Pisabarro A."/>
            <person name="Eastwood D.C."/>
            <person name="Martin F."/>
            <person name="Cullen D."/>
            <person name="Grigoriev I.V."/>
            <person name="Hibbett D.S."/>
        </authorList>
    </citation>
    <scope>NUCLEOTIDE SEQUENCE [LARGE SCALE GENOMIC DNA]</scope>
    <source>
        <strain evidence="2">TFB10046</strain>
    </source>
</reference>
<protein>
    <submittedName>
        <fullName evidence="1">Uncharacterized protein</fullName>
    </submittedName>
</protein>
<feature type="non-terminal residue" evidence="1">
    <location>
        <position position="73"/>
    </location>
</feature>
<feature type="non-terminal residue" evidence="1">
    <location>
        <position position="1"/>
    </location>
</feature>
<accession>J0D8W7</accession>
<sequence length="73" mass="8237">FFGYIVVLDCFHENGHAGCALGCFFSQYNVWSDELRRVDWSAAKPGNSGILKARHTVSYMTERHAVITCNILL</sequence>